<dbReference type="EMBL" id="MN740804">
    <property type="protein sequence ID" value="QHS82702.1"/>
    <property type="molecule type" value="Genomic_DNA"/>
</dbReference>
<evidence type="ECO:0000313" key="1">
    <source>
        <dbReference type="EMBL" id="QHS82702.1"/>
    </source>
</evidence>
<dbReference type="AlphaFoldDB" id="A0A6C0ASG5"/>
<reference evidence="1" key="1">
    <citation type="journal article" date="2020" name="Nature">
        <title>Giant virus diversity and host interactions through global metagenomics.</title>
        <authorList>
            <person name="Schulz F."/>
            <person name="Roux S."/>
            <person name="Paez-Espino D."/>
            <person name="Jungbluth S."/>
            <person name="Walsh D.A."/>
            <person name="Denef V.J."/>
            <person name="McMahon K.D."/>
            <person name="Konstantinidis K.T."/>
            <person name="Eloe-Fadrosh E.A."/>
            <person name="Kyrpides N.C."/>
            <person name="Woyke T."/>
        </authorList>
    </citation>
    <scope>NUCLEOTIDE SEQUENCE</scope>
    <source>
        <strain evidence="1">GVMAG-S-1101171-111</strain>
    </source>
</reference>
<accession>A0A6C0ASG5</accession>
<proteinExistence type="predicted"/>
<sequence length="131" mass="14974">MSLNMLYRKVVVIDKNEPEQTKYHGTVVMIDEVEKIAGMPQHGYTRSKYVKFDDIETLLSVLKNNAKGWPIHYNSRSGNHKKGIICSLSGDIVKLIDSNNSFSPNSYEYTYHVKDISCIKITDEAFDVEII</sequence>
<name>A0A6C0ASG5_9ZZZZ</name>
<protein>
    <submittedName>
        <fullName evidence="1">Uncharacterized protein</fullName>
    </submittedName>
</protein>
<organism evidence="1">
    <name type="scientific">viral metagenome</name>
    <dbReference type="NCBI Taxonomy" id="1070528"/>
    <lineage>
        <taxon>unclassified sequences</taxon>
        <taxon>metagenomes</taxon>
        <taxon>organismal metagenomes</taxon>
    </lineage>
</organism>